<dbReference type="EMBL" id="QRTP01000046">
    <property type="protein sequence ID" value="RGQ77292.1"/>
    <property type="molecule type" value="Genomic_DNA"/>
</dbReference>
<evidence type="ECO:0000256" key="1">
    <source>
        <dbReference type="SAM" id="SignalP"/>
    </source>
</evidence>
<dbReference type="Proteomes" id="UP000286147">
    <property type="component" value="Unassembled WGS sequence"/>
</dbReference>
<evidence type="ECO:0000313" key="2">
    <source>
        <dbReference type="EMBL" id="RGQ77292.1"/>
    </source>
</evidence>
<reference evidence="2 3" key="1">
    <citation type="submission" date="2018-08" db="EMBL/GenBank/DDBJ databases">
        <title>A genome reference for cultivated species of the human gut microbiota.</title>
        <authorList>
            <person name="Zou Y."/>
            <person name="Xue W."/>
            <person name="Luo G."/>
        </authorList>
    </citation>
    <scope>NUCLEOTIDE SEQUENCE [LARGE SCALE GENOMIC DNA]</scope>
    <source>
        <strain evidence="2 3">AF27-12</strain>
    </source>
</reference>
<evidence type="ECO:0008006" key="4">
    <source>
        <dbReference type="Google" id="ProtNLM"/>
    </source>
</evidence>
<dbReference type="SUPFAM" id="SSF56935">
    <property type="entry name" value="Porins"/>
    <property type="match status" value="1"/>
</dbReference>
<comment type="caution">
    <text evidence="2">The sequence shown here is derived from an EMBL/GenBank/DDBJ whole genome shotgun (WGS) entry which is preliminary data.</text>
</comment>
<dbReference type="RefSeq" id="WP_118036630.1">
    <property type="nucleotide sequence ID" value="NZ_QRTP01000046.1"/>
</dbReference>
<accession>A0A412CBT3</accession>
<proteinExistence type="predicted"/>
<evidence type="ECO:0000313" key="3">
    <source>
        <dbReference type="Proteomes" id="UP000286147"/>
    </source>
</evidence>
<dbReference type="AlphaFoldDB" id="A0A412CBT3"/>
<gene>
    <name evidence="2" type="ORF">DWY77_11500</name>
</gene>
<feature type="chain" id="PRO_5019214659" description="Porin" evidence="1">
    <location>
        <begin position="25"/>
        <end position="368"/>
    </location>
</feature>
<feature type="signal peptide" evidence="1">
    <location>
        <begin position="1"/>
        <end position="24"/>
    </location>
</feature>
<name>A0A412CBT3_9FIRM</name>
<protein>
    <recommendedName>
        <fullName evidence="4">Porin</fullName>
    </recommendedName>
</protein>
<organism evidence="2 3">
    <name type="scientific">Megamonas rupellensis</name>
    <dbReference type="NCBI Taxonomy" id="491921"/>
    <lineage>
        <taxon>Bacteria</taxon>
        <taxon>Bacillati</taxon>
        <taxon>Bacillota</taxon>
        <taxon>Negativicutes</taxon>
        <taxon>Selenomonadales</taxon>
        <taxon>Selenomonadaceae</taxon>
        <taxon>Megamonas</taxon>
    </lineage>
</organism>
<sequence>MKKNILSQLLVIGLLTISMTTVSAQSIQANEANDIDLEISTEDEKNDDKIASKDEHKDILTIKGLTRYDIRRDNVEGKKGETKKSLLRMRLEPTLNLGDDWKIKNRVDVDINYKDRDEDHFYNRMLYLQGPAFGGTISLGKIDYADFANMEIGYGMIYDDYLKGGKFTYKDAKSDIVYTTAVGNFDSPHNDKNNGMLKNYPEYDAMHYVGLQAEIPMSDKLMTGVAYHNVRSGELEEIQQILEIANEYKFDNNFKLGAIYAMSNLDSSDYGLKDNNQEKVYVMQLNYKGIKRSEPNTFGTWVAYKNLGQLSTFVPTYTNSFVGEKGFELGTKYVFAKNLTGEISYFNGKNIDNNKEKTRWFGRVEYRF</sequence>
<keyword evidence="1" id="KW-0732">Signal</keyword>